<dbReference type="OrthoDB" id="8478167at2"/>
<dbReference type="PROSITE" id="PS51257">
    <property type="entry name" value="PROKAR_LIPOPROTEIN"/>
    <property type="match status" value="1"/>
</dbReference>
<dbReference type="EMBL" id="CP000250">
    <property type="protein sequence ID" value="ABD08204.1"/>
    <property type="molecule type" value="Genomic_DNA"/>
</dbReference>
<dbReference type="RefSeq" id="WP_011442388.1">
    <property type="nucleotide sequence ID" value="NC_007778.1"/>
</dbReference>
<gene>
    <name evidence="1" type="ordered locus">RPB_3509</name>
</gene>
<accession>Q2IUA6</accession>
<dbReference type="STRING" id="316058.RPB_3509"/>
<dbReference type="HOGENOM" id="CLU_1198763_0_0_5"/>
<sequence>MRAFISPAPIRGDRARLVGLLSALVALALSGCAGGDFGRTRGDFRNDDMHRWIGVEATGSVGARPSDFQLTDEERTLRDMAYPLIEPPRQRPAWKTVFGDYQPIAAPWRQAPPFDRTAYGKMLIDEPHRSHTSRYAALSEDVRNDLTRFEPFKFTAMRVIELDRKRNAALKYVSDLSPRERADAIGRMEENALIVQWVQQCLHRRASSYRWALERLVIMAPDTLAADADRLIAELEAQAANLSIPAGPAKGHVVVSKG</sequence>
<organism evidence="1 2">
    <name type="scientific">Rhodopseudomonas palustris (strain HaA2)</name>
    <dbReference type="NCBI Taxonomy" id="316058"/>
    <lineage>
        <taxon>Bacteria</taxon>
        <taxon>Pseudomonadati</taxon>
        <taxon>Pseudomonadota</taxon>
        <taxon>Alphaproteobacteria</taxon>
        <taxon>Hyphomicrobiales</taxon>
        <taxon>Nitrobacteraceae</taxon>
        <taxon>Rhodopseudomonas</taxon>
    </lineage>
</organism>
<reference evidence="1 2" key="1">
    <citation type="submission" date="2006-01" db="EMBL/GenBank/DDBJ databases">
        <title>Complete sequence of Rhodopseudomonas palustris HaA2.</title>
        <authorList>
            <consortium name="US DOE Joint Genome Institute"/>
            <person name="Copeland A."/>
            <person name="Lucas S."/>
            <person name="Lapidus A."/>
            <person name="Barry K."/>
            <person name="Detter J.C."/>
            <person name="Glavina T."/>
            <person name="Hammon N."/>
            <person name="Israni S."/>
            <person name="Pitluck S."/>
            <person name="Chain P."/>
            <person name="Malfatti S."/>
            <person name="Shin M."/>
            <person name="Vergez L."/>
            <person name="Schmutz J."/>
            <person name="Larimer F."/>
            <person name="Land M."/>
            <person name="Hauser L."/>
            <person name="Pelletier D.A."/>
            <person name="Kyrpides N."/>
            <person name="Anderson I."/>
            <person name="Oda Y."/>
            <person name="Harwood C.S."/>
            <person name="Richardson P."/>
        </authorList>
    </citation>
    <scope>NUCLEOTIDE SEQUENCE [LARGE SCALE GENOMIC DNA]</scope>
    <source>
        <strain evidence="1 2">HaA2</strain>
    </source>
</reference>
<name>Q2IUA6_RHOP2</name>
<evidence type="ECO:0000313" key="1">
    <source>
        <dbReference type="EMBL" id="ABD08204.1"/>
    </source>
</evidence>
<dbReference type="Proteomes" id="UP000008809">
    <property type="component" value="Chromosome"/>
</dbReference>
<keyword evidence="2" id="KW-1185">Reference proteome</keyword>
<proteinExistence type="predicted"/>
<protein>
    <submittedName>
        <fullName evidence="1">Uncharacterized protein</fullName>
    </submittedName>
</protein>
<dbReference type="KEGG" id="rpb:RPB_3509"/>
<dbReference type="AlphaFoldDB" id="Q2IUA6"/>
<dbReference type="eggNOG" id="ENOG5032SY5">
    <property type="taxonomic scope" value="Bacteria"/>
</dbReference>
<evidence type="ECO:0000313" key="2">
    <source>
        <dbReference type="Proteomes" id="UP000008809"/>
    </source>
</evidence>